<proteinExistence type="predicted"/>
<evidence type="ECO:0000256" key="2">
    <source>
        <dbReference type="ARBA" id="ARBA00022692"/>
    </source>
</evidence>
<dbReference type="PANTHER" id="PTHR36985:SF1">
    <property type="entry name" value="TRANSLOCATION AND ASSEMBLY MODULE SUBUNIT TAMB"/>
    <property type="match status" value="1"/>
</dbReference>
<evidence type="ECO:0000256" key="1">
    <source>
        <dbReference type="ARBA" id="ARBA00004167"/>
    </source>
</evidence>
<dbReference type="Proteomes" id="UP000664761">
    <property type="component" value="Unassembled WGS sequence"/>
</dbReference>
<dbReference type="RefSeq" id="WP_207043606.1">
    <property type="nucleotide sequence ID" value="NZ_JAFLNC010000002.1"/>
</dbReference>
<dbReference type="InterPro" id="IPR007452">
    <property type="entry name" value="TamB_C"/>
</dbReference>
<evidence type="ECO:0000256" key="4">
    <source>
        <dbReference type="ARBA" id="ARBA00023136"/>
    </source>
</evidence>
<keyword evidence="2" id="KW-0812">Transmembrane</keyword>
<keyword evidence="4" id="KW-0472">Membrane</keyword>
<comment type="caution">
    <text evidence="6">The sequence shown here is derived from an EMBL/GenBank/DDBJ whole genome shotgun (WGS) entry which is preliminary data.</text>
</comment>
<evidence type="ECO:0000259" key="5">
    <source>
        <dbReference type="Pfam" id="PF04357"/>
    </source>
</evidence>
<protein>
    <submittedName>
        <fullName evidence="6">Translocation/assembly module TamB domain-containing protein</fullName>
    </submittedName>
</protein>
<reference evidence="6 7" key="1">
    <citation type="submission" date="2021-03" db="EMBL/GenBank/DDBJ databases">
        <title>Sneathiella sp. CAU 1612 isolated from Kang Won-do.</title>
        <authorList>
            <person name="Kim W."/>
        </authorList>
    </citation>
    <scope>NUCLEOTIDE SEQUENCE [LARGE SCALE GENOMIC DNA]</scope>
    <source>
        <strain evidence="6 7">CAU 1612</strain>
    </source>
</reference>
<accession>A0ABS3F4E0</accession>
<organism evidence="6 7">
    <name type="scientific">Sneathiella sedimenti</name>
    <dbReference type="NCBI Taxonomy" id="2816034"/>
    <lineage>
        <taxon>Bacteria</taxon>
        <taxon>Pseudomonadati</taxon>
        <taxon>Pseudomonadota</taxon>
        <taxon>Alphaproteobacteria</taxon>
        <taxon>Sneathiellales</taxon>
        <taxon>Sneathiellaceae</taxon>
        <taxon>Sneathiella</taxon>
    </lineage>
</organism>
<evidence type="ECO:0000313" key="7">
    <source>
        <dbReference type="Proteomes" id="UP000664761"/>
    </source>
</evidence>
<keyword evidence="7" id="KW-1185">Reference proteome</keyword>
<dbReference type="Pfam" id="PF04357">
    <property type="entry name" value="TamB"/>
    <property type="match status" value="1"/>
</dbReference>
<sequence>MTRKKLIAAVFFTPFLILILAIAGVYAFLQMDSGRALLIAQIEKAASTPGEFELQLGPLEGNIFSDFSLQAVRFRDAKGEWLSAENIAVSWSPLDLISGTLSIHAVTAKTLAVDRQPEFPPPADESESPAGMPSLPVDIRLSRFEVAEIKIAEPVVGQAADLALLMNFNAKIDDVIHSEIKLTELNGPGTLLAGGVDFDPVRDTLSLDVKLDEPEGGIISRLLALPGYPAIKVDLVGNGILNAWRGQLSASAGRLFDADFAIATQGAEKINIELKGGGALDQSLAADIPLVDDSRISVIASLIFDTVTTEVTLSSANIENAVLQVQASGTVDPSSEAVDLAVKTTLRDTVPLNDLIAPAAIKSGTLDLDIVGTFDKVTASAILTARDLDIDNSLAAKSLTGTFTSELDLAQLTTVPLTGSAALVSLSKLPEEVVGLVGENLDIDFELDYGVENEKLTIHSLRLLGKHINAQSRGELSLADLGASADISLKLDDLSRIAPMKGELRADLALSSADVSKSLTGQLKAQTVNLDLGEPNVTSLVGTGPTLALLADLDLATEMLSFSDIKLVTKAGDVTGNATLPLAFDALNAELTANLPKLASLSDLAGSPLAGNAKLTARLSGAPENPSIKGNIKAADLKVDGTSLGVFEATYQASALATSPVGDFTAQLRHERLTADAAAKFSLPDYNRLELVDIVLSEQKNRITGNVAIPFDGTPIEGTVKGEIPDLAPVAALIGESASGSVNLDAILENGGGKQSVQASVTAKNLNSVTADLSIEAVSADLVVTDALGTPAFTANAKAGTISVAGQSLKELTVNATGDLSGLDYQFDLMREQEPELKLAGNGTLGITEAMTKLRLVSLDGVLADRKIELTTPFSLELEGENIYLENFALLLGTGKISGSGQLKADTARADLSISDLPVDLVTLVDPSFAFSGGLDGDVTLRVAKGSPAEGDISIKAKDITLVGEDYAELPTFESMVTAKLNAGQLSFQGDVKGLEATSIDVSGQFPFNISLENRNILVNENEPVKVNLKIDSDINKIWPLLALDTQVMKGRLIANATVGGTIGAPEIAGEARVSDGYFEEVEQGTILRKIDLKAEISDADTLKLDVSAADSQGGTVTSSGTIDFAKLTEPEIDLNVALSSLLAVNRDDFSLITDGNIDIKGNPQRLTVEGEATTREVEINIGGSVAPNVVDLKYEAINKPGETVKEKVKDAEPSKIALKLGLDLPGRVFIRGRGLDSEWKGNFKIRGTADKPVIEGFVSPVRGQFTFAGKSFKLTEGEISLVGGETINPELSLKAVYTGPNVTAVVTISGTASNPKISFSSPDGLPQDEVLAQVLFGKSSGKLSAVEAVQLAETIAALSGKLGSGGGITGFVRDTLGVDVVSASTNEQTGEAEVSVGKYVTDNIYVGVDQGTQSGGTRAKVQIELTPNISVESEMGQSTDSSVGIFWKWDY</sequence>
<dbReference type="PANTHER" id="PTHR36985">
    <property type="entry name" value="TRANSLOCATION AND ASSEMBLY MODULE SUBUNIT TAMB"/>
    <property type="match status" value="1"/>
</dbReference>
<evidence type="ECO:0000313" key="6">
    <source>
        <dbReference type="EMBL" id="MBO0333361.1"/>
    </source>
</evidence>
<name>A0ABS3F4E0_9PROT</name>
<dbReference type="EMBL" id="JAFLNC010000002">
    <property type="protein sequence ID" value="MBO0333361.1"/>
    <property type="molecule type" value="Genomic_DNA"/>
</dbReference>
<keyword evidence="3" id="KW-1133">Transmembrane helix</keyword>
<comment type="subcellular location">
    <subcellularLocation>
        <location evidence="1">Membrane</location>
        <topology evidence="1">Single-pass membrane protein</topology>
    </subcellularLocation>
</comment>
<feature type="domain" description="Translocation and assembly module TamB C-terminal" evidence="5">
    <location>
        <begin position="1107"/>
        <end position="1452"/>
    </location>
</feature>
<evidence type="ECO:0000256" key="3">
    <source>
        <dbReference type="ARBA" id="ARBA00022989"/>
    </source>
</evidence>
<gene>
    <name evidence="6" type="ORF">J0X12_07040</name>
</gene>